<sequence>MNDEFKDQDPDPRDTASGAREEGVTMAFHGYHHITTTVTNGRADVQFHVGLLGLRNVKRTVLLDGSRPFYHLYYGNEYGEPGTLLTSFVFGPEKPEGKKGSGQISSISLSVPKESLNFWVDRFGEHGVAHEEFDRLGDRRVWFRHPDGIDFQLVGVETDDRLPWHGSDVPPAAAIRGVHSVTVCTRETDELHYFLDEGMGLESRDTDGSVSSYAMSAGRAGQLVEIDHQPEIEQGSWGYMRNTVDHVAFDVKEATAQLDFKDHLEAMGYIDVTEPRDRNYFYSVYFRTPAGAMFEATRSHPDGFEKDEGLDSLGSCLQLPKWLEERQPELIASLETLEPLD</sequence>
<name>A0ABW3W7M8_9ACTN</name>
<feature type="domain" description="VOC" evidence="1">
    <location>
        <begin position="30"/>
        <end position="156"/>
    </location>
</feature>
<dbReference type="Gene3D" id="3.10.180.10">
    <property type="entry name" value="2,3-Dihydroxybiphenyl 1,2-Dioxygenase, domain 1"/>
    <property type="match status" value="2"/>
</dbReference>
<dbReference type="Proteomes" id="UP001597229">
    <property type="component" value="Unassembled WGS sequence"/>
</dbReference>
<evidence type="ECO:0000259" key="1">
    <source>
        <dbReference type="PROSITE" id="PS51819"/>
    </source>
</evidence>
<protein>
    <recommendedName>
        <fullName evidence="1">VOC domain-containing protein</fullName>
    </recommendedName>
</protein>
<proteinExistence type="predicted"/>
<feature type="domain" description="VOC" evidence="1">
    <location>
        <begin position="177"/>
        <end position="299"/>
    </location>
</feature>
<comment type="caution">
    <text evidence="2">The sequence shown here is derived from an EMBL/GenBank/DDBJ whole genome shotgun (WGS) entry which is preliminary data.</text>
</comment>
<organism evidence="2 3">
    <name type="scientific">Nocardioides ginsengisoli</name>
    <dbReference type="NCBI Taxonomy" id="363868"/>
    <lineage>
        <taxon>Bacteria</taxon>
        <taxon>Bacillati</taxon>
        <taxon>Actinomycetota</taxon>
        <taxon>Actinomycetes</taxon>
        <taxon>Propionibacteriales</taxon>
        <taxon>Nocardioidaceae</taxon>
        <taxon>Nocardioides</taxon>
    </lineage>
</organism>
<dbReference type="SUPFAM" id="SSF54593">
    <property type="entry name" value="Glyoxalase/Bleomycin resistance protein/Dihydroxybiphenyl dioxygenase"/>
    <property type="match status" value="1"/>
</dbReference>
<dbReference type="EMBL" id="JBHTLX010000034">
    <property type="protein sequence ID" value="MFD1251154.1"/>
    <property type="molecule type" value="Genomic_DNA"/>
</dbReference>
<gene>
    <name evidence="2" type="ORF">ACFQ3F_25415</name>
</gene>
<dbReference type="PANTHER" id="PTHR36110:SF4">
    <property type="entry name" value="RING-CLEAVING DIOXYGENASE MHQA-RELATED"/>
    <property type="match status" value="1"/>
</dbReference>
<dbReference type="PROSITE" id="PS51819">
    <property type="entry name" value="VOC"/>
    <property type="match status" value="2"/>
</dbReference>
<evidence type="ECO:0000313" key="2">
    <source>
        <dbReference type="EMBL" id="MFD1251154.1"/>
    </source>
</evidence>
<dbReference type="InterPro" id="IPR029068">
    <property type="entry name" value="Glyas_Bleomycin-R_OHBP_Dase"/>
</dbReference>
<dbReference type="PANTHER" id="PTHR36110">
    <property type="entry name" value="RING-CLEAVING DIOXYGENASE MHQE-RELATED"/>
    <property type="match status" value="1"/>
</dbReference>
<keyword evidence="3" id="KW-1185">Reference proteome</keyword>
<dbReference type="InterPro" id="IPR037523">
    <property type="entry name" value="VOC_core"/>
</dbReference>
<dbReference type="InterPro" id="IPR052537">
    <property type="entry name" value="Extradiol_RC_dioxygenase"/>
</dbReference>
<evidence type="ECO:0000313" key="3">
    <source>
        <dbReference type="Proteomes" id="UP001597229"/>
    </source>
</evidence>
<reference evidence="3" key="1">
    <citation type="journal article" date="2019" name="Int. J. Syst. Evol. Microbiol.">
        <title>The Global Catalogue of Microorganisms (GCM) 10K type strain sequencing project: providing services to taxonomists for standard genome sequencing and annotation.</title>
        <authorList>
            <consortium name="The Broad Institute Genomics Platform"/>
            <consortium name="The Broad Institute Genome Sequencing Center for Infectious Disease"/>
            <person name="Wu L."/>
            <person name="Ma J."/>
        </authorList>
    </citation>
    <scope>NUCLEOTIDE SEQUENCE [LARGE SCALE GENOMIC DNA]</scope>
    <source>
        <strain evidence="3">CCUG 52478</strain>
    </source>
</reference>
<dbReference type="RefSeq" id="WP_367920262.1">
    <property type="nucleotide sequence ID" value="NZ_BAABAC010000028.1"/>
</dbReference>
<accession>A0ABW3W7M8</accession>